<evidence type="ECO:0000313" key="2">
    <source>
        <dbReference type="EMBL" id="MEJ8571857.1"/>
    </source>
</evidence>
<dbReference type="EMBL" id="JAZHOF010000004">
    <property type="protein sequence ID" value="MEJ8571857.1"/>
    <property type="molecule type" value="Genomic_DNA"/>
</dbReference>
<sequence>MSRIVSLLAIVLVVAAAVGLYRFKGESQERARHIAELRAQIQEERETISVLRAEWNYLDQPSRIQELAERYLDLSRLEVEQISVVEHLPMRPIDINPSTVDPLGGFAGGETNGTQDRVIQ</sequence>
<accession>A0AAW9RE17</accession>
<protein>
    <recommendedName>
        <fullName evidence="4">Cell division protein FtsL</fullName>
    </recommendedName>
</protein>
<evidence type="ECO:0000256" key="1">
    <source>
        <dbReference type="SAM" id="MobiDB-lite"/>
    </source>
</evidence>
<proteinExistence type="predicted"/>
<name>A0AAW9RE17_9HYPH</name>
<dbReference type="RefSeq" id="WP_340329558.1">
    <property type="nucleotide sequence ID" value="NZ_JAZHOF010000004.1"/>
</dbReference>
<dbReference type="AlphaFoldDB" id="A0AAW9RE17"/>
<evidence type="ECO:0000313" key="3">
    <source>
        <dbReference type="Proteomes" id="UP001378188"/>
    </source>
</evidence>
<keyword evidence="3" id="KW-1185">Reference proteome</keyword>
<dbReference type="Proteomes" id="UP001378188">
    <property type="component" value="Unassembled WGS sequence"/>
</dbReference>
<feature type="region of interest" description="Disordered" evidence="1">
    <location>
        <begin position="101"/>
        <end position="120"/>
    </location>
</feature>
<reference evidence="2 3" key="1">
    <citation type="submission" date="2024-02" db="EMBL/GenBank/DDBJ databases">
        <title>Genome analysis and characterization of Microbaculum marinisediminis sp. nov., isolated from marine sediment.</title>
        <authorList>
            <person name="Du Z.-J."/>
            <person name="Ye Y.-Q."/>
            <person name="Zhang Z.-R."/>
            <person name="Yuan S.-M."/>
            <person name="Zhang X.-Y."/>
        </authorList>
    </citation>
    <scope>NUCLEOTIDE SEQUENCE [LARGE SCALE GENOMIC DNA]</scope>
    <source>
        <strain evidence="2 3">SDUM1044001</strain>
    </source>
</reference>
<gene>
    <name evidence="2" type="ORF">V3328_10260</name>
</gene>
<comment type="caution">
    <text evidence="2">The sequence shown here is derived from an EMBL/GenBank/DDBJ whole genome shotgun (WGS) entry which is preliminary data.</text>
</comment>
<organism evidence="2 3">
    <name type="scientific">Microbaculum marinum</name>
    <dbReference type="NCBI Taxonomy" id="1764581"/>
    <lineage>
        <taxon>Bacteria</taxon>
        <taxon>Pseudomonadati</taxon>
        <taxon>Pseudomonadota</taxon>
        <taxon>Alphaproteobacteria</taxon>
        <taxon>Hyphomicrobiales</taxon>
        <taxon>Tepidamorphaceae</taxon>
        <taxon>Microbaculum</taxon>
    </lineage>
</organism>
<evidence type="ECO:0008006" key="4">
    <source>
        <dbReference type="Google" id="ProtNLM"/>
    </source>
</evidence>